<dbReference type="Proteomes" id="UP001252186">
    <property type="component" value="Unassembled WGS sequence"/>
</dbReference>
<dbReference type="GO" id="GO:0008233">
    <property type="term" value="F:peptidase activity"/>
    <property type="evidence" value="ECO:0007669"/>
    <property type="project" value="UniProtKB-KW"/>
</dbReference>
<dbReference type="PANTHER" id="PTHR43066">
    <property type="entry name" value="RHOMBOID-RELATED PROTEIN"/>
    <property type="match status" value="1"/>
</dbReference>
<feature type="transmembrane region" description="Helical" evidence="5">
    <location>
        <begin position="94"/>
        <end position="111"/>
    </location>
</feature>
<keyword evidence="8" id="KW-0645">Protease</keyword>
<proteinExistence type="predicted"/>
<sequence length="274" mass="30895">MSIVNDIKRAYNQANTVEKLIYIQVATFIPFLIARNFIINWFTLKPSLEVFLTQPWTILTYGFFHGSFIHVLFNLLFLYYVGNLFLNFFTTKQFINYFLFGILGGGIAFLVMAPSGFLIGSSAGIMAVLVGLTTKIPNYEIRLNLIGGVKLWVITAIYVAVSIVGLDGTNPGGNMAHLGGALIGFLYTKQLEKGNDIGRFLEMIINSIANLFKPKNKKPLRTVHKKNNIKRKPSYKEENTKQKKIDGILDKISKSGYESLTKEEKEFLFKVGKK</sequence>
<evidence type="ECO:0000256" key="3">
    <source>
        <dbReference type="ARBA" id="ARBA00022989"/>
    </source>
</evidence>
<evidence type="ECO:0000256" key="1">
    <source>
        <dbReference type="ARBA" id="ARBA00004141"/>
    </source>
</evidence>
<feature type="domain" description="DUF6576" evidence="7">
    <location>
        <begin position="237"/>
        <end position="268"/>
    </location>
</feature>
<comment type="caution">
    <text evidence="8">The sequence shown here is derived from an EMBL/GenBank/DDBJ whole genome shotgun (WGS) entry which is preliminary data.</text>
</comment>
<dbReference type="InterPro" id="IPR022764">
    <property type="entry name" value="Peptidase_S54_rhomboid_dom"/>
</dbReference>
<dbReference type="InterPro" id="IPR035952">
    <property type="entry name" value="Rhomboid-like_sf"/>
</dbReference>
<keyword evidence="4 5" id="KW-0472">Membrane</keyword>
<keyword evidence="8" id="KW-0378">Hydrolase</keyword>
<evidence type="ECO:0000259" key="7">
    <source>
        <dbReference type="Pfam" id="PF20216"/>
    </source>
</evidence>
<evidence type="ECO:0000256" key="2">
    <source>
        <dbReference type="ARBA" id="ARBA00022692"/>
    </source>
</evidence>
<keyword evidence="2 5" id="KW-0812">Transmembrane</keyword>
<protein>
    <submittedName>
        <fullName evidence="8">Rhomboid family intramembrane serine protease</fullName>
        <ecNumber evidence="8">3.4.21.-</ecNumber>
    </submittedName>
</protein>
<comment type="subcellular location">
    <subcellularLocation>
        <location evidence="1">Membrane</location>
        <topology evidence="1">Multi-pass membrane protein</topology>
    </subcellularLocation>
</comment>
<feature type="transmembrane region" description="Helical" evidence="5">
    <location>
        <begin position="20"/>
        <end position="38"/>
    </location>
</feature>
<dbReference type="PANTHER" id="PTHR43066:SF11">
    <property type="entry name" value="PEPTIDASE S54 RHOMBOID DOMAIN-CONTAINING PROTEIN"/>
    <property type="match status" value="1"/>
</dbReference>
<feature type="transmembrane region" description="Helical" evidence="5">
    <location>
        <begin position="58"/>
        <end position="82"/>
    </location>
</feature>
<evidence type="ECO:0000313" key="8">
    <source>
        <dbReference type="EMBL" id="MDT0552185.1"/>
    </source>
</evidence>
<gene>
    <name evidence="8" type="ORF">RM519_02895</name>
</gene>
<dbReference type="SUPFAM" id="SSF144091">
    <property type="entry name" value="Rhomboid-like"/>
    <property type="match status" value="1"/>
</dbReference>
<keyword evidence="9" id="KW-1185">Reference proteome</keyword>
<evidence type="ECO:0000256" key="4">
    <source>
        <dbReference type="ARBA" id="ARBA00023136"/>
    </source>
</evidence>
<feature type="transmembrane region" description="Helical" evidence="5">
    <location>
        <begin position="145"/>
        <end position="166"/>
    </location>
</feature>
<dbReference type="EC" id="3.4.21.-" evidence="8"/>
<dbReference type="Pfam" id="PF01694">
    <property type="entry name" value="Rhomboid"/>
    <property type="match status" value="1"/>
</dbReference>
<dbReference type="Pfam" id="PF20216">
    <property type="entry name" value="DUF6576"/>
    <property type="match status" value="1"/>
</dbReference>
<evidence type="ECO:0000259" key="6">
    <source>
        <dbReference type="Pfam" id="PF01694"/>
    </source>
</evidence>
<organism evidence="8 9">
    <name type="scientific">Urechidicola vernalis</name>
    <dbReference type="NCBI Taxonomy" id="3075600"/>
    <lineage>
        <taxon>Bacteria</taxon>
        <taxon>Pseudomonadati</taxon>
        <taxon>Bacteroidota</taxon>
        <taxon>Flavobacteriia</taxon>
        <taxon>Flavobacteriales</taxon>
        <taxon>Flavobacteriaceae</taxon>
        <taxon>Urechidicola</taxon>
    </lineage>
</organism>
<name>A0ABU2Y1Z2_9FLAO</name>
<accession>A0ABU2Y1Z2</accession>
<keyword evidence="3 5" id="KW-1133">Transmembrane helix</keyword>
<feature type="transmembrane region" description="Helical" evidence="5">
    <location>
        <begin position="117"/>
        <end position="133"/>
    </location>
</feature>
<dbReference type="GO" id="GO:0006508">
    <property type="term" value="P:proteolysis"/>
    <property type="evidence" value="ECO:0007669"/>
    <property type="project" value="UniProtKB-KW"/>
</dbReference>
<evidence type="ECO:0000313" key="9">
    <source>
        <dbReference type="Proteomes" id="UP001252186"/>
    </source>
</evidence>
<feature type="domain" description="Peptidase S54 rhomboid" evidence="6">
    <location>
        <begin position="54"/>
        <end position="188"/>
    </location>
</feature>
<evidence type="ECO:0000256" key="5">
    <source>
        <dbReference type="SAM" id="Phobius"/>
    </source>
</evidence>
<dbReference type="EMBL" id="JAVRHV010000001">
    <property type="protein sequence ID" value="MDT0552185.1"/>
    <property type="molecule type" value="Genomic_DNA"/>
</dbReference>
<dbReference type="InterPro" id="IPR046483">
    <property type="entry name" value="DUF6576"/>
</dbReference>
<dbReference type="Gene3D" id="1.20.1540.10">
    <property type="entry name" value="Rhomboid-like"/>
    <property type="match status" value="1"/>
</dbReference>
<reference evidence="8 9" key="1">
    <citation type="submission" date="2023-09" db="EMBL/GenBank/DDBJ databases">
        <authorList>
            <person name="Rey-Velasco X."/>
        </authorList>
    </citation>
    <scope>NUCLEOTIDE SEQUENCE [LARGE SCALE GENOMIC DNA]</scope>
    <source>
        <strain evidence="8 9">P050</strain>
    </source>
</reference>
<dbReference type="RefSeq" id="WP_311592022.1">
    <property type="nucleotide sequence ID" value="NZ_JAVRHV010000001.1"/>
</dbReference>